<evidence type="ECO:0000313" key="2">
    <source>
        <dbReference type="Proteomes" id="UP000759529"/>
    </source>
</evidence>
<evidence type="ECO:0000313" key="1">
    <source>
        <dbReference type="EMBL" id="MBM6499758.1"/>
    </source>
</evidence>
<protein>
    <submittedName>
        <fullName evidence="1">Uncharacterized protein</fullName>
    </submittedName>
</protein>
<dbReference type="RefSeq" id="WP_187657191.1">
    <property type="nucleotide sequence ID" value="NZ_JACSOD020000489.1"/>
</dbReference>
<gene>
    <name evidence="1" type="ORF">H9X54_010680</name>
</gene>
<proteinExistence type="predicted"/>
<accession>A0ABS2CXR5</accession>
<dbReference type="EMBL" id="JACSOD020000489">
    <property type="protein sequence ID" value="MBM6499758.1"/>
    <property type="molecule type" value="Genomic_DNA"/>
</dbReference>
<comment type="caution">
    <text evidence="1">The sequence shown here is derived from an EMBL/GenBank/DDBJ whole genome shotgun (WGS) entry which is preliminary data.</text>
</comment>
<organism evidence="1 2">
    <name type="scientific">Flavobacterium macrobrachii</name>
    <dbReference type="NCBI Taxonomy" id="591204"/>
    <lineage>
        <taxon>Bacteria</taxon>
        <taxon>Pseudomonadati</taxon>
        <taxon>Bacteroidota</taxon>
        <taxon>Flavobacteriia</taxon>
        <taxon>Flavobacteriales</taxon>
        <taxon>Flavobacteriaceae</taxon>
        <taxon>Flavobacterium</taxon>
    </lineage>
</organism>
<keyword evidence="2" id="KW-1185">Reference proteome</keyword>
<name>A0ABS2CXR5_9FLAO</name>
<dbReference type="Proteomes" id="UP000759529">
    <property type="component" value="Unassembled WGS sequence"/>
</dbReference>
<sequence>MDLKISCPQCGYNEYKALNTKTNKEVTITIAKCETTSCVLLIPEDEIDNTFDQQEDLCIPSYYIILEQTLTNCEDDDSLN</sequence>
<reference evidence="1 2" key="1">
    <citation type="submission" date="2021-02" db="EMBL/GenBank/DDBJ databases">
        <authorList>
            <person name="Jung H.S."/>
            <person name="Chun B.H."/>
            <person name="Jeon C.O."/>
        </authorList>
    </citation>
    <scope>NUCLEOTIDE SEQUENCE [LARGE SCALE GENOMIC DNA]</scope>
    <source>
        <strain evidence="1 2">LMG 25203</strain>
    </source>
</reference>